<dbReference type="Proteomes" id="UP000760545">
    <property type="component" value="Unassembled WGS sequence"/>
</dbReference>
<sequence length="115" mass="13188">MDYQLNDYKDYRNRYEGDAAPVNGSTDASTEQNFNFVYQGGLNYTFNLGDHNLDVTGLFEYQKNQNSYVYAYGENFPTDGLTNIASASANFDAFSSYSDWYNVSYLALLNYNYAR</sequence>
<dbReference type="SUPFAM" id="SSF56935">
    <property type="entry name" value="Porins"/>
    <property type="match status" value="1"/>
</dbReference>
<dbReference type="EMBL" id="JAAVJS010000558">
    <property type="protein sequence ID" value="NJX17375.1"/>
    <property type="molecule type" value="Genomic_DNA"/>
</dbReference>
<name>A0ABX1DGM7_9FLAO</name>
<feature type="non-terminal residue" evidence="1">
    <location>
        <position position="115"/>
    </location>
</feature>
<protein>
    <submittedName>
        <fullName evidence="1">SusC/RagA family TonB-linked outer membrane protein</fullName>
    </submittedName>
</protein>
<reference evidence="1 2" key="1">
    <citation type="submission" date="2020-03" db="EMBL/GenBank/DDBJ databases">
        <title>Tamlana sp. nov, isolated from XXX.</title>
        <authorList>
            <person name="Cao W.R."/>
        </authorList>
    </citation>
    <scope>NUCLEOTIDE SEQUENCE [LARGE SCALE GENOMIC DNA]</scope>
    <source>
        <strain evidence="1 2">HST1-43</strain>
    </source>
</reference>
<proteinExistence type="predicted"/>
<accession>A0ABX1DGM7</accession>
<feature type="non-terminal residue" evidence="1">
    <location>
        <position position="1"/>
    </location>
</feature>
<keyword evidence="2" id="KW-1185">Reference proteome</keyword>
<evidence type="ECO:0000313" key="2">
    <source>
        <dbReference type="Proteomes" id="UP000760545"/>
    </source>
</evidence>
<evidence type="ECO:0000313" key="1">
    <source>
        <dbReference type="EMBL" id="NJX17375.1"/>
    </source>
</evidence>
<gene>
    <name evidence="1" type="ORF">HC176_18035</name>
</gene>
<comment type="caution">
    <text evidence="1">The sequence shown here is derived from an EMBL/GenBank/DDBJ whole genome shotgun (WGS) entry which is preliminary data.</text>
</comment>
<organism evidence="1 2">
    <name type="scientific">Tamlana crocina</name>
    <dbReference type="NCBI Taxonomy" id="393006"/>
    <lineage>
        <taxon>Bacteria</taxon>
        <taxon>Pseudomonadati</taxon>
        <taxon>Bacteroidota</taxon>
        <taxon>Flavobacteriia</taxon>
        <taxon>Flavobacteriales</taxon>
        <taxon>Flavobacteriaceae</taxon>
        <taxon>Tamlana</taxon>
    </lineage>
</organism>